<evidence type="ECO:0000256" key="6">
    <source>
        <dbReference type="ARBA" id="ARBA00022989"/>
    </source>
</evidence>
<name>A0AAV1APS1_VICFA</name>
<proteinExistence type="predicted"/>
<dbReference type="SUPFAM" id="SSF52047">
    <property type="entry name" value="RNI-like"/>
    <property type="match status" value="1"/>
</dbReference>
<evidence type="ECO:0000256" key="9">
    <source>
        <dbReference type="SAM" id="Phobius"/>
    </source>
</evidence>
<evidence type="ECO:0000256" key="4">
    <source>
        <dbReference type="ARBA" id="ARBA00022729"/>
    </source>
</evidence>
<evidence type="ECO:0000256" key="2">
    <source>
        <dbReference type="ARBA" id="ARBA00022614"/>
    </source>
</evidence>
<evidence type="ECO:0000256" key="5">
    <source>
        <dbReference type="ARBA" id="ARBA00022737"/>
    </source>
</evidence>
<dbReference type="Pfam" id="PF00560">
    <property type="entry name" value="LRR_1"/>
    <property type="match status" value="3"/>
</dbReference>
<dbReference type="InterPro" id="IPR032675">
    <property type="entry name" value="LRR_dom_sf"/>
</dbReference>
<dbReference type="Proteomes" id="UP001157006">
    <property type="component" value="Chromosome 4"/>
</dbReference>
<sequence>MMCFFLHLFLLLLTQFPSYTFSLCSHDDNYALLHFKNSFVVTAPAQWSYCSPAPSKIESWNNGTDCCEWEGVTCNNVSGHVIGLDLSCSRLKGKFSPNSTIFHLKQLQQLNLAFNDFLESSIYHGIGELVNLTNLNLSYTGFRGDVPSTISHLSKLTSLDLSSSVRLDPFTWKRLILNATNLRQLHLDGVDMSSIKGSSLSQLINLSSSLVSLSLSFTGLHGKFPTNILSLPNLEELDLSFNQNLSGQLPMSNWSTPLRYLDLSYTVLSGGIPHSIGQLKSLTHLTLTECDFDGFVSPSTWNLTQLTFLNLAGNNFHGEISSLLSNLTHLTSLDLQYNNFSGKIPNVFQNLINLEYVALSYNNLSDQVPSSLFNLTRLSHIDLSFNKLVGPVPTEIAKHSKLNLIALANNMLNGAIPLWCYSLPSLLELDLNDNNLIGPIGEFSTYSLRYLFLSDNNLQGDFPNSIYKLQNISDLGLSSTNLSGVVDFHKFSNFTKLIFLDLSHNSFLSINIDGGVESMLPNLEILYLSSSNISTFPKFLAQVQNLVELDLSYNKIQGKVPKWFHENLLHKWKEIGHIDLSFNKLQGELPIPPIGIHYLLLSNNNFAGDIALSLCNASSLNVLNLAQNNLTGMIPQCLGTFPYLLVLDMQMNNLHGSTIPESLSSLRNLEWLDLSQNQLTGNQFDTFGNDSYEGNAMLCGYPLSKSCKNDEEKSPYSTNNDEEESEFGWKAVVIGYGCGSVLGMLVGYYVFFNGKPQCVVTLVEHMFNIRLKRTHNITGANRRRVN</sequence>
<dbReference type="EMBL" id="OX451739">
    <property type="protein sequence ID" value="CAI8611353.1"/>
    <property type="molecule type" value="Genomic_DNA"/>
</dbReference>
<dbReference type="GO" id="GO:0033612">
    <property type="term" value="F:receptor serine/threonine kinase binding"/>
    <property type="evidence" value="ECO:0007669"/>
    <property type="project" value="TreeGrafter"/>
</dbReference>
<dbReference type="InterPro" id="IPR001611">
    <property type="entry name" value="Leu-rich_rpt"/>
</dbReference>
<evidence type="ECO:0000259" key="12">
    <source>
        <dbReference type="Pfam" id="PF23598"/>
    </source>
</evidence>
<dbReference type="GO" id="GO:0016020">
    <property type="term" value="C:membrane"/>
    <property type="evidence" value="ECO:0007669"/>
    <property type="project" value="UniProtKB-SubCell"/>
</dbReference>
<protein>
    <recommendedName>
        <fullName evidence="15">Leucine-rich repeat-containing N-terminal plant-type domain-containing protein</fullName>
    </recommendedName>
</protein>
<dbReference type="SUPFAM" id="SSF52058">
    <property type="entry name" value="L domain-like"/>
    <property type="match status" value="1"/>
</dbReference>
<accession>A0AAV1APS1</accession>
<dbReference type="PANTHER" id="PTHR48056:SF89">
    <property type="entry name" value="OS06G0585982 PROTEIN"/>
    <property type="match status" value="1"/>
</dbReference>
<feature type="domain" description="Disease resistance R13L4/SHOC-2-like LRR" evidence="12">
    <location>
        <begin position="258"/>
        <end position="432"/>
    </location>
</feature>
<evidence type="ECO:0000256" key="10">
    <source>
        <dbReference type="SAM" id="SignalP"/>
    </source>
</evidence>
<dbReference type="Pfam" id="PF13855">
    <property type="entry name" value="LRR_8"/>
    <property type="match status" value="1"/>
</dbReference>
<dbReference type="PANTHER" id="PTHR48056">
    <property type="entry name" value="LRR RECEPTOR-LIKE SERINE/THREONINE-PROTEIN KINASE-RELATED"/>
    <property type="match status" value="1"/>
</dbReference>
<keyword evidence="4 10" id="KW-0732">Signal</keyword>
<feature type="chain" id="PRO_5043942551" description="Leucine-rich repeat-containing N-terminal plant-type domain-containing protein" evidence="10">
    <location>
        <begin position="23"/>
        <end position="786"/>
    </location>
</feature>
<dbReference type="InterPro" id="IPR013210">
    <property type="entry name" value="LRR_N_plant-typ"/>
</dbReference>
<evidence type="ECO:0000313" key="14">
    <source>
        <dbReference type="Proteomes" id="UP001157006"/>
    </source>
</evidence>
<dbReference type="Pfam" id="PF13516">
    <property type="entry name" value="LRR_6"/>
    <property type="match status" value="1"/>
</dbReference>
<dbReference type="PRINTS" id="PR00019">
    <property type="entry name" value="LEURICHRPT"/>
</dbReference>
<feature type="transmembrane region" description="Helical" evidence="9">
    <location>
        <begin position="727"/>
        <end position="751"/>
    </location>
</feature>
<feature type="signal peptide" evidence="10">
    <location>
        <begin position="1"/>
        <end position="22"/>
    </location>
</feature>
<dbReference type="InterPro" id="IPR050647">
    <property type="entry name" value="Plant_LRR-RLKs"/>
</dbReference>
<feature type="domain" description="Leucine-rich repeat-containing N-terminal plant-type" evidence="11">
    <location>
        <begin position="26"/>
        <end position="75"/>
    </location>
</feature>
<evidence type="ECO:0000256" key="1">
    <source>
        <dbReference type="ARBA" id="ARBA00004167"/>
    </source>
</evidence>
<evidence type="ECO:0000259" key="11">
    <source>
        <dbReference type="Pfam" id="PF08263"/>
    </source>
</evidence>
<keyword evidence="8" id="KW-0325">Glycoprotein</keyword>
<evidence type="ECO:0000256" key="8">
    <source>
        <dbReference type="ARBA" id="ARBA00023180"/>
    </source>
</evidence>
<dbReference type="InterPro" id="IPR055414">
    <property type="entry name" value="LRR_R13L4/SHOC2-like"/>
</dbReference>
<dbReference type="Gene3D" id="3.80.10.10">
    <property type="entry name" value="Ribonuclease Inhibitor"/>
    <property type="match status" value="6"/>
</dbReference>
<evidence type="ECO:0000256" key="7">
    <source>
        <dbReference type="ARBA" id="ARBA00023136"/>
    </source>
</evidence>
<keyword evidence="3 9" id="KW-0812">Transmembrane</keyword>
<dbReference type="FunFam" id="3.80.10.10:FF:000095">
    <property type="entry name" value="LRR receptor-like serine/threonine-protein kinase GSO1"/>
    <property type="match status" value="1"/>
</dbReference>
<keyword evidence="2" id="KW-0433">Leucine-rich repeat</keyword>
<organism evidence="13 14">
    <name type="scientific">Vicia faba</name>
    <name type="common">Broad bean</name>
    <name type="synonym">Faba vulgaris</name>
    <dbReference type="NCBI Taxonomy" id="3906"/>
    <lineage>
        <taxon>Eukaryota</taxon>
        <taxon>Viridiplantae</taxon>
        <taxon>Streptophyta</taxon>
        <taxon>Embryophyta</taxon>
        <taxon>Tracheophyta</taxon>
        <taxon>Spermatophyta</taxon>
        <taxon>Magnoliopsida</taxon>
        <taxon>eudicotyledons</taxon>
        <taxon>Gunneridae</taxon>
        <taxon>Pentapetalae</taxon>
        <taxon>rosids</taxon>
        <taxon>fabids</taxon>
        <taxon>Fabales</taxon>
        <taxon>Fabaceae</taxon>
        <taxon>Papilionoideae</taxon>
        <taxon>50 kb inversion clade</taxon>
        <taxon>NPAAA clade</taxon>
        <taxon>Hologalegina</taxon>
        <taxon>IRL clade</taxon>
        <taxon>Fabeae</taxon>
        <taxon>Vicia</taxon>
    </lineage>
</organism>
<evidence type="ECO:0000313" key="13">
    <source>
        <dbReference type="EMBL" id="CAI8611353.1"/>
    </source>
</evidence>
<dbReference type="Pfam" id="PF23598">
    <property type="entry name" value="LRR_14"/>
    <property type="match status" value="1"/>
</dbReference>
<reference evidence="13 14" key="1">
    <citation type="submission" date="2023-01" db="EMBL/GenBank/DDBJ databases">
        <authorList>
            <person name="Kreplak J."/>
        </authorList>
    </citation>
    <scope>NUCLEOTIDE SEQUENCE [LARGE SCALE GENOMIC DNA]</scope>
</reference>
<dbReference type="AlphaFoldDB" id="A0AAV1APS1"/>
<keyword evidence="14" id="KW-1185">Reference proteome</keyword>
<keyword evidence="5" id="KW-0677">Repeat</keyword>
<evidence type="ECO:0008006" key="15">
    <source>
        <dbReference type="Google" id="ProtNLM"/>
    </source>
</evidence>
<dbReference type="SMART" id="SM00369">
    <property type="entry name" value="LRR_TYP"/>
    <property type="match status" value="8"/>
</dbReference>
<comment type="subcellular location">
    <subcellularLocation>
        <location evidence="1">Membrane</location>
        <topology evidence="1">Single-pass membrane protein</topology>
    </subcellularLocation>
</comment>
<dbReference type="Pfam" id="PF08263">
    <property type="entry name" value="LRRNT_2"/>
    <property type="match status" value="1"/>
</dbReference>
<keyword evidence="6 9" id="KW-1133">Transmembrane helix</keyword>
<dbReference type="FunFam" id="3.80.10.10:FF:000041">
    <property type="entry name" value="LRR receptor-like serine/threonine-protein kinase ERECTA"/>
    <property type="match status" value="1"/>
</dbReference>
<keyword evidence="7 9" id="KW-0472">Membrane</keyword>
<evidence type="ECO:0000256" key="3">
    <source>
        <dbReference type="ARBA" id="ARBA00022692"/>
    </source>
</evidence>
<gene>
    <name evidence="13" type="ORF">VFH_IV225200</name>
</gene>
<dbReference type="InterPro" id="IPR003591">
    <property type="entry name" value="Leu-rich_rpt_typical-subtyp"/>
</dbReference>